<accession>A0A182XQB1</accession>
<name>A0A182XQB1_ANOQN</name>
<evidence type="ECO:0000313" key="2">
    <source>
        <dbReference type="Proteomes" id="UP000076407"/>
    </source>
</evidence>
<organism evidence="1 2">
    <name type="scientific">Anopheles quadriannulatus</name>
    <name type="common">Mosquito</name>
    <dbReference type="NCBI Taxonomy" id="34691"/>
    <lineage>
        <taxon>Eukaryota</taxon>
        <taxon>Metazoa</taxon>
        <taxon>Ecdysozoa</taxon>
        <taxon>Arthropoda</taxon>
        <taxon>Hexapoda</taxon>
        <taxon>Insecta</taxon>
        <taxon>Pterygota</taxon>
        <taxon>Neoptera</taxon>
        <taxon>Endopterygota</taxon>
        <taxon>Diptera</taxon>
        <taxon>Nematocera</taxon>
        <taxon>Culicoidea</taxon>
        <taxon>Culicidae</taxon>
        <taxon>Anophelinae</taxon>
        <taxon>Anopheles</taxon>
    </lineage>
</organism>
<sequence length="54" mass="6323">MNQQKCTKTDLLCHLQRSAVQTKGNWDDSDHAVHFFLHLQHKCISHTAVTQHKR</sequence>
<dbReference type="EnsemblMetazoa" id="AQUA014056-RA">
    <property type="protein sequence ID" value="AQUA014056-PA"/>
    <property type="gene ID" value="AQUA014056"/>
</dbReference>
<dbReference type="VEuPathDB" id="VectorBase:AQUA014056"/>
<proteinExistence type="predicted"/>
<dbReference type="AlphaFoldDB" id="A0A182XQB1"/>
<reference evidence="1" key="1">
    <citation type="submission" date="2020-05" db="UniProtKB">
        <authorList>
            <consortium name="EnsemblMetazoa"/>
        </authorList>
    </citation>
    <scope>IDENTIFICATION</scope>
    <source>
        <strain evidence="1">SANGQUA</strain>
    </source>
</reference>
<evidence type="ECO:0000313" key="1">
    <source>
        <dbReference type="EnsemblMetazoa" id="AQUA014056-PA"/>
    </source>
</evidence>
<dbReference type="Proteomes" id="UP000076407">
    <property type="component" value="Unassembled WGS sequence"/>
</dbReference>
<protein>
    <submittedName>
        <fullName evidence="1">Uncharacterized protein</fullName>
    </submittedName>
</protein>
<keyword evidence="2" id="KW-1185">Reference proteome</keyword>